<dbReference type="Proteomes" id="UP000436016">
    <property type="component" value="Unassembled WGS sequence"/>
</dbReference>
<keyword evidence="1" id="KW-0812">Transmembrane</keyword>
<feature type="transmembrane region" description="Helical" evidence="1">
    <location>
        <begin position="59"/>
        <end position="81"/>
    </location>
</feature>
<evidence type="ECO:0008006" key="4">
    <source>
        <dbReference type="Google" id="ProtNLM"/>
    </source>
</evidence>
<feature type="transmembrane region" description="Helical" evidence="1">
    <location>
        <begin position="28"/>
        <end position="53"/>
    </location>
</feature>
<keyword evidence="1" id="KW-0472">Membrane</keyword>
<comment type="caution">
    <text evidence="2">The sequence shown here is derived from an EMBL/GenBank/DDBJ whole genome shotgun (WGS) entry which is preliminary data.</text>
</comment>
<sequence length="159" mass="17449">MISRNLTLLWRSQSIILNYMAKAMARSIALTAVALLVGFFGLVMLNMAGFYWLRDIWGPPGAAIGMAFIDFAIAAILLWAASRAADPQALEPAREVRDMAMAAVEADIDLMVEEVNQLRAEVLSIRDDVKGVVQNPSSLITPQMVMSGVSMAMRMMNKK</sequence>
<organism evidence="2 3">
    <name type="scientific">Oceanomicrobium pacificus</name>
    <dbReference type="NCBI Taxonomy" id="2692916"/>
    <lineage>
        <taxon>Bacteria</taxon>
        <taxon>Pseudomonadati</taxon>
        <taxon>Pseudomonadota</taxon>
        <taxon>Alphaproteobacteria</taxon>
        <taxon>Rhodobacterales</taxon>
        <taxon>Paracoccaceae</taxon>
        <taxon>Oceanomicrobium</taxon>
    </lineage>
</organism>
<name>A0A6B0TM76_9RHOB</name>
<dbReference type="RefSeq" id="WP_160854326.1">
    <property type="nucleotide sequence ID" value="NZ_WUWG01000003.1"/>
</dbReference>
<proteinExistence type="predicted"/>
<reference evidence="2 3" key="1">
    <citation type="submission" date="2019-12" db="EMBL/GenBank/DDBJ databases">
        <title>Strain KN286 was isolated from seawater, which was collected from Caroline Seamount in the tropical western Pacific.</title>
        <authorList>
            <person name="Wang Q."/>
        </authorList>
    </citation>
    <scope>NUCLEOTIDE SEQUENCE [LARGE SCALE GENOMIC DNA]</scope>
    <source>
        <strain evidence="2 3">KN286</strain>
    </source>
</reference>
<evidence type="ECO:0000313" key="3">
    <source>
        <dbReference type="Proteomes" id="UP000436016"/>
    </source>
</evidence>
<evidence type="ECO:0000313" key="2">
    <source>
        <dbReference type="EMBL" id="MXU65657.1"/>
    </source>
</evidence>
<dbReference type="AlphaFoldDB" id="A0A6B0TM76"/>
<protein>
    <recommendedName>
        <fullName evidence="4">Phage holin family protein</fullName>
    </recommendedName>
</protein>
<evidence type="ECO:0000256" key="1">
    <source>
        <dbReference type="SAM" id="Phobius"/>
    </source>
</evidence>
<accession>A0A6B0TM76</accession>
<dbReference type="EMBL" id="WUWG01000003">
    <property type="protein sequence ID" value="MXU65657.1"/>
    <property type="molecule type" value="Genomic_DNA"/>
</dbReference>
<gene>
    <name evidence="2" type="ORF">GSH16_09360</name>
</gene>
<keyword evidence="1" id="KW-1133">Transmembrane helix</keyword>
<keyword evidence="3" id="KW-1185">Reference proteome</keyword>